<dbReference type="Pfam" id="PF13639">
    <property type="entry name" value="zf-RING_2"/>
    <property type="match status" value="1"/>
</dbReference>
<dbReference type="GO" id="GO:0016567">
    <property type="term" value="P:protein ubiquitination"/>
    <property type="evidence" value="ECO:0007669"/>
    <property type="project" value="TreeGrafter"/>
</dbReference>
<organism evidence="16 17">
    <name type="scientific">Hypocrea atroviridis (strain ATCC 20476 / IMI 206040)</name>
    <name type="common">Trichoderma atroviride</name>
    <dbReference type="NCBI Taxonomy" id="452589"/>
    <lineage>
        <taxon>Eukaryota</taxon>
        <taxon>Fungi</taxon>
        <taxon>Dikarya</taxon>
        <taxon>Ascomycota</taxon>
        <taxon>Pezizomycotina</taxon>
        <taxon>Sordariomycetes</taxon>
        <taxon>Hypocreomycetidae</taxon>
        <taxon>Hypocreales</taxon>
        <taxon>Hypocreaceae</taxon>
        <taxon>Trichoderma</taxon>
    </lineage>
</organism>
<dbReference type="GeneID" id="25779847"/>
<evidence type="ECO:0000256" key="5">
    <source>
        <dbReference type="ARBA" id="ARBA00022692"/>
    </source>
</evidence>
<reference evidence="16 17" key="1">
    <citation type="journal article" date="2011" name="Genome Biol.">
        <title>Comparative genome sequence analysis underscores mycoparasitism as the ancestral life style of Trichoderma.</title>
        <authorList>
            <person name="Kubicek C.P."/>
            <person name="Herrera-Estrella A."/>
            <person name="Seidl-Seiboth V."/>
            <person name="Martinez D.A."/>
            <person name="Druzhinina I.S."/>
            <person name="Thon M."/>
            <person name="Zeilinger S."/>
            <person name="Casas-Flores S."/>
            <person name="Horwitz B.A."/>
            <person name="Mukherjee P.K."/>
            <person name="Mukherjee M."/>
            <person name="Kredics L."/>
            <person name="Alcaraz L.D."/>
            <person name="Aerts A."/>
            <person name="Antal Z."/>
            <person name="Atanasova L."/>
            <person name="Cervantes-Badillo M.G."/>
            <person name="Challacombe J."/>
            <person name="Chertkov O."/>
            <person name="McCluskey K."/>
            <person name="Coulpier F."/>
            <person name="Deshpande N."/>
            <person name="von Doehren H."/>
            <person name="Ebbole D.J."/>
            <person name="Esquivel-Naranjo E.U."/>
            <person name="Fekete E."/>
            <person name="Flipphi M."/>
            <person name="Glaser F."/>
            <person name="Gomez-Rodriguez E.Y."/>
            <person name="Gruber S."/>
            <person name="Han C."/>
            <person name="Henrissat B."/>
            <person name="Hermosa R."/>
            <person name="Hernandez-Onate M."/>
            <person name="Karaffa L."/>
            <person name="Kosti I."/>
            <person name="Le Crom S."/>
            <person name="Lindquist E."/>
            <person name="Lucas S."/>
            <person name="Luebeck M."/>
            <person name="Luebeck P.S."/>
            <person name="Margeot A."/>
            <person name="Metz B."/>
            <person name="Misra M."/>
            <person name="Nevalainen H."/>
            <person name="Omann M."/>
            <person name="Packer N."/>
            <person name="Perrone G."/>
            <person name="Uresti-Rivera E.E."/>
            <person name="Salamov A."/>
            <person name="Schmoll M."/>
            <person name="Seiboth B."/>
            <person name="Shapiro H."/>
            <person name="Sukno S."/>
            <person name="Tamayo-Ramos J.A."/>
            <person name="Tisch D."/>
            <person name="Wiest A."/>
            <person name="Wilkinson H.H."/>
            <person name="Zhang M."/>
            <person name="Coutinho P.M."/>
            <person name="Kenerley C.M."/>
            <person name="Monte E."/>
            <person name="Baker S.E."/>
            <person name="Grigoriev I.V."/>
        </authorList>
    </citation>
    <scope>NUCLEOTIDE SEQUENCE [LARGE SCALE GENOMIC DNA]</scope>
    <source>
        <strain evidence="17">ATCC 20476 / IMI 206040</strain>
    </source>
</reference>
<keyword evidence="6" id="KW-0479">Metal-binding</keyword>
<dbReference type="GO" id="GO:0006511">
    <property type="term" value="P:ubiquitin-dependent protein catabolic process"/>
    <property type="evidence" value="ECO:0007669"/>
    <property type="project" value="TreeGrafter"/>
</dbReference>
<accession>G9P9T7</accession>
<dbReference type="PANTHER" id="PTHR45977:SF4">
    <property type="entry name" value="RING-TYPE DOMAIN-CONTAINING PROTEIN"/>
    <property type="match status" value="1"/>
</dbReference>
<dbReference type="PANTHER" id="PTHR45977">
    <property type="entry name" value="TARGET OF ERK KINASE MPK-1"/>
    <property type="match status" value="1"/>
</dbReference>
<keyword evidence="7 12" id="KW-0863">Zinc-finger</keyword>
<keyword evidence="5 14" id="KW-0812">Transmembrane</keyword>
<evidence type="ECO:0000256" key="11">
    <source>
        <dbReference type="ARBA" id="ARBA00023136"/>
    </source>
</evidence>
<evidence type="ECO:0000256" key="9">
    <source>
        <dbReference type="ARBA" id="ARBA00022833"/>
    </source>
</evidence>
<keyword evidence="9" id="KW-0862">Zinc</keyword>
<dbReference type="STRING" id="452589.G9P9T7"/>
<evidence type="ECO:0000256" key="12">
    <source>
        <dbReference type="PROSITE-ProRule" id="PRU00175"/>
    </source>
</evidence>
<feature type="region of interest" description="Disordered" evidence="13">
    <location>
        <begin position="186"/>
        <end position="245"/>
    </location>
</feature>
<dbReference type="InterPro" id="IPR001841">
    <property type="entry name" value="Znf_RING"/>
</dbReference>
<feature type="compositionally biased region" description="Polar residues" evidence="13">
    <location>
        <begin position="739"/>
        <end position="766"/>
    </location>
</feature>
<sequence length="766" mass="83668">MPTNMWPYTECVNARRWTLIVRPNRPACAYTKLCAASSCCQLALVNCICCIKFEFSIRSDPFSNPAQLQRRRRMYSLLVVLPNRPQYASRYSGNTALETSASQPHKARLHPQRAPSELLERFPQRASLAQAPATAIEHSAATGPAHSVHCAEPVAHAPSAQRPTCCKAGSSRSPGALVQRWYPVPRGRAGSHAADRNKQSGKGTNDSNKKKSAPTSALYGAPPQCSDDSEPLQRSGNREPDHRRTIHAVCVSARVNNKRKGLESIAAAGHRSSFCNKSPAMAVIDQVLGEVAHIVVRAATTTTQSATTTSSDVTSPQTAIPSNTNNSNNNNKSSGSSSPLLFFVALGFGVVFTNLWIIVGVKYCFRYNARNRARNMTNEDGEPIHMENMPRPHRRRREKKLMTMDEVNDKFPMMKYKTWVSERARDGLPTAGGVGTPSRPNSIHQVDLAVPEIAKKERTSTEVRAVDDVASPVASPTTEAEPVIVDTTAKEDDNKKDSKDKKDATTTVGETAEEDGPVMPHEHLKRTSSEEEDDEDDEEDDEHITAALPPELLNTSGDTCAICIDTLEDDDDVRGLTCGHTFHAVCVDPWLTSRRACCPLCKADYYVPKPRPNPENEPSNANNANLDPRQNSRMNLPASLTAAFFRSSGGRSRNSRNRNSNGNRSSNRNGNSNNSRSNNNNSSTRPSVFQFPIRRRAQTTAIESRIAHQQSQISETAQPAAQGTLLASVRHAFRFGRSTEASTTNAAPAVTPSQLEAGTQPPATST</sequence>
<evidence type="ECO:0000313" key="17">
    <source>
        <dbReference type="Proteomes" id="UP000005426"/>
    </source>
</evidence>
<feature type="transmembrane region" description="Helical" evidence="14">
    <location>
        <begin position="340"/>
        <end position="365"/>
    </location>
</feature>
<evidence type="ECO:0000259" key="15">
    <source>
        <dbReference type="PROSITE" id="PS50089"/>
    </source>
</evidence>
<evidence type="ECO:0000313" key="16">
    <source>
        <dbReference type="EMBL" id="EHK40409.1"/>
    </source>
</evidence>
<protein>
    <recommendedName>
        <fullName evidence="3">RING-type E3 ubiquitin transferase</fullName>
        <ecNumber evidence="3">2.3.2.27</ecNumber>
    </recommendedName>
</protein>
<dbReference type="SMART" id="SM00184">
    <property type="entry name" value="RING"/>
    <property type="match status" value="1"/>
</dbReference>
<comment type="subcellular location">
    <subcellularLocation>
        <location evidence="2">Membrane</location>
        <topology evidence="2">Multi-pass membrane protein</topology>
    </subcellularLocation>
</comment>
<evidence type="ECO:0000256" key="1">
    <source>
        <dbReference type="ARBA" id="ARBA00000900"/>
    </source>
</evidence>
<feature type="compositionally biased region" description="Low complexity" evidence="13">
    <location>
        <begin position="616"/>
        <end position="625"/>
    </location>
</feature>
<proteinExistence type="predicted"/>
<dbReference type="AlphaFoldDB" id="G9P9T7"/>
<dbReference type="Proteomes" id="UP000005426">
    <property type="component" value="Unassembled WGS sequence"/>
</dbReference>
<dbReference type="OrthoDB" id="8062037at2759"/>
<feature type="compositionally biased region" description="Acidic residues" evidence="13">
    <location>
        <begin position="530"/>
        <end position="542"/>
    </location>
</feature>
<evidence type="ECO:0000256" key="3">
    <source>
        <dbReference type="ARBA" id="ARBA00012483"/>
    </source>
</evidence>
<keyword evidence="11 14" id="KW-0472">Membrane</keyword>
<evidence type="ECO:0000256" key="13">
    <source>
        <dbReference type="SAM" id="MobiDB-lite"/>
    </source>
</evidence>
<dbReference type="FunFam" id="3.30.40.10:FF:000539">
    <property type="entry name" value="Ring finger domain protein"/>
    <property type="match status" value="1"/>
</dbReference>
<dbReference type="Gene3D" id="3.30.40.10">
    <property type="entry name" value="Zinc/RING finger domain, C3HC4 (zinc finger)"/>
    <property type="match status" value="1"/>
</dbReference>
<feature type="region of interest" description="Disordered" evidence="13">
    <location>
        <begin position="609"/>
        <end position="632"/>
    </location>
</feature>
<feature type="region of interest" description="Disordered" evidence="13">
    <location>
        <begin position="301"/>
        <end position="334"/>
    </location>
</feature>
<dbReference type="KEGG" id="tatv:25779847"/>
<evidence type="ECO:0000256" key="6">
    <source>
        <dbReference type="ARBA" id="ARBA00022723"/>
    </source>
</evidence>
<keyword evidence="10 14" id="KW-1133">Transmembrane helix</keyword>
<feature type="compositionally biased region" description="Basic and acidic residues" evidence="13">
    <location>
        <begin position="488"/>
        <end position="504"/>
    </location>
</feature>
<dbReference type="SUPFAM" id="SSF57850">
    <property type="entry name" value="RING/U-box"/>
    <property type="match status" value="1"/>
</dbReference>
<feature type="region of interest" description="Disordered" evidence="13">
    <location>
        <begin position="737"/>
        <end position="766"/>
    </location>
</feature>
<dbReference type="CDD" id="cd16473">
    <property type="entry name" value="RING-H2_RNF103"/>
    <property type="match status" value="1"/>
</dbReference>
<evidence type="ECO:0000256" key="10">
    <source>
        <dbReference type="ARBA" id="ARBA00022989"/>
    </source>
</evidence>
<feature type="compositionally biased region" description="Low complexity" evidence="13">
    <location>
        <begin position="646"/>
        <end position="683"/>
    </location>
</feature>
<dbReference type="eggNOG" id="KOG4628">
    <property type="taxonomic scope" value="Eukaryota"/>
</dbReference>
<keyword evidence="17" id="KW-1185">Reference proteome</keyword>
<dbReference type="PROSITE" id="PS50089">
    <property type="entry name" value="ZF_RING_2"/>
    <property type="match status" value="1"/>
</dbReference>
<feature type="compositionally biased region" description="Low complexity" evidence="13">
    <location>
        <begin position="322"/>
        <end position="334"/>
    </location>
</feature>
<comment type="catalytic activity">
    <reaction evidence="1">
        <text>S-ubiquitinyl-[E2 ubiquitin-conjugating enzyme]-L-cysteine + [acceptor protein]-L-lysine = [E2 ubiquitin-conjugating enzyme]-L-cysteine + N(6)-ubiquitinyl-[acceptor protein]-L-lysine.</text>
        <dbReference type="EC" id="2.3.2.27"/>
    </reaction>
</comment>
<evidence type="ECO:0000256" key="14">
    <source>
        <dbReference type="SAM" id="Phobius"/>
    </source>
</evidence>
<evidence type="ECO:0000256" key="8">
    <source>
        <dbReference type="ARBA" id="ARBA00022786"/>
    </source>
</evidence>
<dbReference type="EMBL" id="ABDG02000028">
    <property type="protein sequence ID" value="EHK40409.1"/>
    <property type="molecule type" value="Genomic_DNA"/>
</dbReference>
<feature type="compositionally biased region" description="Basic and acidic residues" evidence="13">
    <location>
        <begin position="520"/>
        <end position="529"/>
    </location>
</feature>
<dbReference type="HOGENOM" id="CLU_364481_0_0_1"/>
<keyword evidence="4" id="KW-0808">Transferase</keyword>
<evidence type="ECO:0000256" key="7">
    <source>
        <dbReference type="ARBA" id="ARBA00022771"/>
    </source>
</evidence>
<dbReference type="GO" id="GO:0008270">
    <property type="term" value="F:zinc ion binding"/>
    <property type="evidence" value="ECO:0007669"/>
    <property type="project" value="UniProtKB-KW"/>
</dbReference>
<feature type="domain" description="RING-type" evidence="15">
    <location>
        <begin position="560"/>
        <end position="602"/>
    </location>
</feature>
<feature type="region of interest" description="Disordered" evidence="13">
    <location>
        <begin position="455"/>
        <end position="552"/>
    </location>
</feature>
<evidence type="ECO:0000256" key="4">
    <source>
        <dbReference type="ARBA" id="ARBA00022679"/>
    </source>
</evidence>
<feature type="compositionally biased region" description="Low complexity" evidence="13">
    <location>
        <begin position="301"/>
        <end position="311"/>
    </location>
</feature>
<dbReference type="GO" id="GO:0061630">
    <property type="term" value="F:ubiquitin protein ligase activity"/>
    <property type="evidence" value="ECO:0007669"/>
    <property type="project" value="UniProtKB-EC"/>
</dbReference>
<feature type="region of interest" description="Disordered" evidence="13">
    <location>
        <begin position="644"/>
        <end position="692"/>
    </location>
</feature>
<keyword evidence="8" id="KW-0833">Ubl conjugation pathway</keyword>
<dbReference type="GO" id="GO:0016020">
    <property type="term" value="C:membrane"/>
    <property type="evidence" value="ECO:0007669"/>
    <property type="project" value="UniProtKB-SubCell"/>
</dbReference>
<evidence type="ECO:0000256" key="2">
    <source>
        <dbReference type="ARBA" id="ARBA00004141"/>
    </source>
</evidence>
<feature type="compositionally biased region" description="Basic and acidic residues" evidence="13">
    <location>
        <begin position="455"/>
        <end position="467"/>
    </location>
</feature>
<dbReference type="EC" id="2.3.2.27" evidence="3"/>
<feature type="compositionally biased region" description="Polar residues" evidence="13">
    <location>
        <begin position="312"/>
        <end position="321"/>
    </location>
</feature>
<comment type="caution">
    <text evidence="16">The sequence shown here is derived from an EMBL/GenBank/DDBJ whole genome shotgun (WGS) entry which is preliminary data.</text>
</comment>
<gene>
    <name evidence="16" type="ORF">TRIATDRAFT_288073</name>
</gene>
<dbReference type="InterPro" id="IPR013083">
    <property type="entry name" value="Znf_RING/FYVE/PHD"/>
</dbReference>
<name>G9P9T7_HYPAI</name>